<name>A0AAV5CKD3_ELECO</name>
<reference evidence="1" key="2">
    <citation type="submission" date="2021-12" db="EMBL/GenBank/DDBJ databases">
        <title>Resequencing data analysis of finger millet.</title>
        <authorList>
            <person name="Hatakeyama M."/>
            <person name="Aluri S."/>
            <person name="Balachadran M.T."/>
            <person name="Sivarajan S.R."/>
            <person name="Poveda L."/>
            <person name="Shimizu-Inatsugi R."/>
            <person name="Schlapbach R."/>
            <person name="Sreeman S.M."/>
            <person name="Shimizu K.K."/>
        </authorList>
    </citation>
    <scope>NUCLEOTIDE SEQUENCE</scope>
</reference>
<evidence type="ECO:0000313" key="2">
    <source>
        <dbReference type="Proteomes" id="UP001054889"/>
    </source>
</evidence>
<dbReference type="EMBL" id="BQKI01000007">
    <property type="protein sequence ID" value="GJM98685.1"/>
    <property type="molecule type" value="Genomic_DNA"/>
</dbReference>
<dbReference type="AlphaFoldDB" id="A0AAV5CKD3"/>
<dbReference type="Proteomes" id="UP001054889">
    <property type="component" value="Unassembled WGS sequence"/>
</dbReference>
<organism evidence="1 2">
    <name type="scientific">Eleusine coracana subsp. coracana</name>
    <dbReference type="NCBI Taxonomy" id="191504"/>
    <lineage>
        <taxon>Eukaryota</taxon>
        <taxon>Viridiplantae</taxon>
        <taxon>Streptophyta</taxon>
        <taxon>Embryophyta</taxon>
        <taxon>Tracheophyta</taxon>
        <taxon>Spermatophyta</taxon>
        <taxon>Magnoliopsida</taxon>
        <taxon>Liliopsida</taxon>
        <taxon>Poales</taxon>
        <taxon>Poaceae</taxon>
        <taxon>PACMAD clade</taxon>
        <taxon>Chloridoideae</taxon>
        <taxon>Cynodonteae</taxon>
        <taxon>Eleusininae</taxon>
        <taxon>Eleusine</taxon>
    </lineage>
</organism>
<comment type="caution">
    <text evidence="1">The sequence shown here is derived from an EMBL/GenBank/DDBJ whole genome shotgun (WGS) entry which is preliminary data.</text>
</comment>
<evidence type="ECO:0000313" key="1">
    <source>
        <dbReference type="EMBL" id="GJM98685.1"/>
    </source>
</evidence>
<gene>
    <name evidence="1" type="primary">ga15715</name>
    <name evidence="1" type="ORF">PR202_ga15715</name>
</gene>
<sequence length="73" mass="8759">MRWWRRASREAGPEKRRGLNSLIILTAWHLWKHRNQVVFDGDAPRVSLLKQQIKEEAHRWAMVGARHLRQLIP</sequence>
<accession>A0AAV5CKD3</accession>
<keyword evidence="2" id="KW-1185">Reference proteome</keyword>
<proteinExistence type="predicted"/>
<reference evidence="1" key="1">
    <citation type="journal article" date="2018" name="DNA Res.">
        <title>Multiple hybrid de novo genome assembly of finger millet, an orphan allotetraploid crop.</title>
        <authorList>
            <person name="Hatakeyama M."/>
            <person name="Aluri S."/>
            <person name="Balachadran M.T."/>
            <person name="Sivarajan S.R."/>
            <person name="Patrignani A."/>
            <person name="Gruter S."/>
            <person name="Poveda L."/>
            <person name="Shimizu-Inatsugi R."/>
            <person name="Baeten J."/>
            <person name="Francoijs K.J."/>
            <person name="Nataraja K.N."/>
            <person name="Reddy Y.A.N."/>
            <person name="Phadnis S."/>
            <person name="Ravikumar R.L."/>
            <person name="Schlapbach R."/>
            <person name="Sreeman S.M."/>
            <person name="Shimizu K.K."/>
        </authorList>
    </citation>
    <scope>NUCLEOTIDE SEQUENCE</scope>
</reference>
<protein>
    <submittedName>
        <fullName evidence="1">Uncharacterized protein</fullName>
    </submittedName>
</protein>